<dbReference type="EMBL" id="JAIWYP010000007">
    <property type="protein sequence ID" value="KAH3802649.1"/>
    <property type="molecule type" value="Genomic_DNA"/>
</dbReference>
<evidence type="ECO:0000313" key="1">
    <source>
        <dbReference type="EMBL" id="KAH3802649.1"/>
    </source>
</evidence>
<reference evidence="1" key="2">
    <citation type="submission" date="2020-11" db="EMBL/GenBank/DDBJ databases">
        <authorList>
            <person name="McCartney M.A."/>
            <person name="Auch B."/>
            <person name="Kono T."/>
            <person name="Mallez S."/>
            <person name="Becker A."/>
            <person name="Gohl D.M."/>
            <person name="Silverstein K.A.T."/>
            <person name="Koren S."/>
            <person name="Bechman K.B."/>
            <person name="Herman A."/>
            <person name="Abrahante J.E."/>
            <person name="Garbe J."/>
        </authorList>
    </citation>
    <scope>NUCLEOTIDE SEQUENCE</scope>
    <source>
        <strain evidence="1">Duluth1</strain>
        <tissue evidence="1">Whole animal</tissue>
    </source>
</reference>
<evidence type="ECO:0000313" key="2">
    <source>
        <dbReference type="Proteomes" id="UP000828390"/>
    </source>
</evidence>
<reference evidence="1" key="1">
    <citation type="journal article" date="2019" name="bioRxiv">
        <title>The Genome of the Zebra Mussel, Dreissena polymorpha: A Resource for Invasive Species Research.</title>
        <authorList>
            <person name="McCartney M.A."/>
            <person name="Auch B."/>
            <person name="Kono T."/>
            <person name="Mallez S."/>
            <person name="Zhang Y."/>
            <person name="Obille A."/>
            <person name="Becker A."/>
            <person name="Abrahante J.E."/>
            <person name="Garbe J."/>
            <person name="Badalamenti J.P."/>
            <person name="Herman A."/>
            <person name="Mangelson H."/>
            <person name="Liachko I."/>
            <person name="Sullivan S."/>
            <person name="Sone E.D."/>
            <person name="Koren S."/>
            <person name="Silverstein K.A.T."/>
            <person name="Beckman K.B."/>
            <person name="Gohl D.M."/>
        </authorList>
    </citation>
    <scope>NUCLEOTIDE SEQUENCE</scope>
    <source>
        <strain evidence="1">Duluth1</strain>
        <tissue evidence="1">Whole animal</tissue>
    </source>
</reference>
<organism evidence="1 2">
    <name type="scientific">Dreissena polymorpha</name>
    <name type="common">Zebra mussel</name>
    <name type="synonym">Mytilus polymorpha</name>
    <dbReference type="NCBI Taxonomy" id="45954"/>
    <lineage>
        <taxon>Eukaryota</taxon>
        <taxon>Metazoa</taxon>
        <taxon>Spiralia</taxon>
        <taxon>Lophotrochozoa</taxon>
        <taxon>Mollusca</taxon>
        <taxon>Bivalvia</taxon>
        <taxon>Autobranchia</taxon>
        <taxon>Heteroconchia</taxon>
        <taxon>Euheterodonta</taxon>
        <taxon>Imparidentia</taxon>
        <taxon>Neoheterodontei</taxon>
        <taxon>Myida</taxon>
        <taxon>Dreissenoidea</taxon>
        <taxon>Dreissenidae</taxon>
        <taxon>Dreissena</taxon>
    </lineage>
</organism>
<keyword evidence="2" id="KW-1185">Reference proteome</keyword>
<comment type="caution">
    <text evidence="1">The sequence shown here is derived from an EMBL/GenBank/DDBJ whole genome shotgun (WGS) entry which is preliminary data.</text>
</comment>
<dbReference type="AlphaFoldDB" id="A0A9D4FS43"/>
<dbReference type="Proteomes" id="UP000828390">
    <property type="component" value="Unassembled WGS sequence"/>
</dbReference>
<protein>
    <submittedName>
        <fullName evidence="1">Uncharacterized protein</fullName>
    </submittedName>
</protein>
<gene>
    <name evidence="1" type="ORF">DPMN_156327</name>
</gene>
<proteinExistence type="predicted"/>
<name>A0A9D4FS43_DREPO</name>
<sequence>MLEAHFPDLQKRVRTLVCKVYGDVDTNVEKTYSCTQDPSFVRRITQMANTLQSLWKVVFSFSNTCSTFRLEKYLEEKSEMSFYSKHLSIHTKETMNTIQQQICDLETRIDVLYNLPLHVLQRNSFDKYIESENKTQSERTETMIKTIKRRLNCLTKHEEEFRNAISTLKDMKAEIESKSKHDEEFQNTMLIKTKQAAEGEDEFRRKVLAQLNEMQDLHRKKADSEHKAN</sequence>
<accession>A0A9D4FS43</accession>